<name>A0A3E5EY67_9FIRM</name>
<dbReference type="InterPro" id="IPR029063">
    <property type="entry name" value="SAM-dependent_MTases_sf"/>
</dbReference>
<gene>
    <name evidence="6" type="ORF">DXB36_01265</name>
</gene>
<dbReference type="Gene3D" id="3.40.50.150">
    <property type="entry name" value="Vaccinia Virus protein VP39"/>
    <property type="match status" value="2"/>
</dbReference>
<evidence type="ECO:0000256" key="1">
    <source>
        <dbReference type="ARBA" id="ARBA00022603"/>
    </source>
</evidence>
<dbReference type="PRINTS" id="PR00508">
    <property type="entry name" value="S21N4MTFRASE"/>
</dbReference>
<feature type="domain" description="DNA methylase N-4/N-6" evidence="5">
    <location>
        <begin position="11"/>
        <end position="88"/>
    </location>
</feature>
<dbReference type="RefSeq" id="WP_117605772.1">
    <property type="nucleotide sequence ID" value="NZ_QRWS01000002.1"/>
</dbReference>
<dbReference type="EC" id="2.1.1.-" evidence="4"/>
<dbReference type="PANTHER" id="PTHR14911">
    <property type="entry name" value="THUMP DOMAIN-CONTAINING"/>
    <property type="match status" value="1"/>
</dbReference>
<evidence type="ECO:0000313" key="6">
    <source>
        <dbReference type="EMBL" id="RGN93896.1"/>
    </source>
</evidence>
<dbReference type="GO" id="GO:0030488">
    <property type="term" value="P:tRNA methylation"/>
    <property type="evidence" value="ECO:0007669"/>
    <property type="project" value="TreeGrafter"/>
</dbReference>
<evidence type="ECO:0000256" key="2">
    <source>
        <dbReference type="ARBA" id="ARBA00022679"/>
    </source>
</evidence>
<comment type="similarity">
    <text evidence="4">Belongs to the N(4)/N(6)-methyltransferase family.</text>
</comment>
<dbReference type="EMBL" id="QSVB01000001">
    <property type="protein sequence ID" value="RGN93896.1"/>
    <property type="molecule type" value="Genomic_DNA"/>
</dbReference>
<evidence type="ECO:0000259" key="5">
    <source>
        <dbReference type="Pfam" id="PF01555"/>
    </source>
</evidence>
<protein>
    <recommendedName>
        <fullName evidence="4">Methyltransferase</fullName>
        <ecNumber evidence="4">2.1.1.-</ecNumber>
    </recommendedName>
</protein>
<dbReference type="SUPFAM" id="SSF53335">
    <property type="entry name" value="S-adenosyl-L-methionine-dependent methyltransferases"/>
    <property type="match status" value="2"/>
</dbReference>
<dbReference type="Pfam" id="PF01555">
    <property type="entry name" value="N6_N4_Mtase"/>
    <property type="match status" value="2"/>
</dbReference>
<dbReference type="InterPro" id="IPR001091">
    <property type="entry name" value="RM_Methyltransferase"/>
</dbReference>
<proteinExistence type="inferred from homology"/>
<dbReference type="PANTHER" id="PTHR14911:SF13">
    <property type="entry name" value="TRNA (GUANINE(6)-N2)-METHYLTRANSFERASE THUMP3"/>
    <property type="match status" value="1"/>
</dbReference>
<keyword evidence="3" id="KW-0680">Restriction system</keyword>
<dbReference type="GO" id="GO:0008170">
    <property type="term" value="F:N-methyltransferase activity"/>
    <property type="evidence" value="ECO:0007669"/>
    <property type="project" value="InterPro"/>
</dbReference>
<accession>A0A3E5EY67</accession>
<evidence type="ECO:0000256" key="4">
    <source>
        <dbReference type="RuleBase" id="RU362026"/>
    </source>
</evidence>
<sequence length="240" mass="27715">MSLQPNNFRLEPTTVWSFPDRGSWATHSGKYRGNWSPYVPRNLILRYSKPGDWILDQFMGSGTTLVEAKLLNRHAVGVDINPQSVSISETNLQFQCESKSKIFTRNGNATDLYFIKDSRIDFICMHPPYANIIKYSKGIEGDISLLVVDEFLSEMKKVAEESFRVLKKGKMCAVMIGDVRKYGNVIPLGFRMMECFLQAGFVNKEIIIKEQHNCRSTDYWETQNNNFLLLAHEYIFIFQK</sequence>
<feature type="domain" description="DNA methylase N-4/N-6" evidence="5">
    <location>
        <begin position="120"/>
        <end position="240"/>
    </location>
</feature>
<dbReference type="AlphaFoldDB" id="A0A3E5EY67"/>
<dbReference type="Proteomes" id="UP000260841">
    <property type="component" value="Unassembled WGS sequence"/>
</dbReference>
<dbReference type="InterPro" id="IPR002941">
    <property type="entry name" value="DNA_methylase_N4/N6"/>
</dbReference>
<evidence type="ECO:0000256" key="3">
    <source>
        <dbReference type="ARBA" id="ARBA00022747"/>
    </source>
</evidence>
<organism evidence="6 7">
    <name type="scientific">Dorea formicigenerans</name>
    <dbReference type="NCBI Taxonomy" id="39486"/>
    <lineage>
        <taxon>Bacteria</taxon>
        <taxon>Bacillati</taxon>
        <taxon>Bacillota</taxon>
        <taxon>Clostridia</taxon>
        <taxon>Lachnospirales</taxon>
        <taxon>Lachnospiraceae</taxon>
        <taxon>Dorea</taxon>
    </lineage>
</organism>
<reference evidence="6 7" key="1">
    <citation type="submission" date="2018-08" db="EMBL/GenBank/DDBJ databases">
        <title>A genome reference for cultivated species of the human gut microbiota.</title>
        <authorList>
            <person name="Zou Y."/>
            <person name="Xue W."/>
            <person name="Luo G."/>
        </authorList>
    </citation>
    <scope>NUCLEOTIDE SEQUENCE [LARGE SCALE GENOMIC DNA]</scope>
    <source>
        <strain evidence="6 7">OM03-2</strain>
    </source>
</reference>
<dbReference type="GO" id="GO:0003677">
    <property type="term" value="F:DNA binding"/>
    <property type="evidence" value="ECO:0007669"/>
    <property type="project" value="InterPro"/>
</dbReference>
<keyword evidence="1 6" id="KW-0489">Methyltransferase</keyword>
<evidence type="ECO:0000313" key="7">
    <source>
        <dbReference type="Proteomes" id="UP000260841"/>
    </source>
</evidence>
<dbReference type="GO" id="GO:0016423">
    <property type="term" value="F:tRNA (guanine) methyltransferase activity"/>
    <property type="evidence" value="ECO:0007669"/>
    <property type="project" value="TreeGrafter"/>
</dbReference>
<dbReference type="CDD" id="cd02440">
    <property type="entry name" value="AdoMet_MTases"/>
    <property type="match status" value="1"/>
</dbReference>
<dbReference type="GO" id="GO:0009307">
    <property type="term" value="P:DNA restriction-modification system"/>
    <property type="evidence" value="ECO:0007669"/>
    <property type="project" value="UniProtKB-KW"/>
</dbReference>
<keyword evidence="2" id="KW-0808">Transferase</keyword>
<comment type="caution">
    <text evidence="6">The sequence shown here is derived from an EMBL/GenBank/DDBJ whole genome shotgun (WGS) entry which is preliminary data.</text>
</comment>